<keyword evidence="2 5" id="KW-0012">Acyltransferase</keyword>
<organism evidence="5 6">
    <name type="scientific">Glycocaulis abyssi</name>
    <dbReference type="NCBI Taxonomy" id="1433403"/>
    <lineage>
        <taxon>Bacteria</taxon>
        <taxon>Pseudomonadati</taxon>
        <taxon>Pseudomonadota</taxon>
        <taxon>Alphaproteobacteria</taxon>
        <taxon>Maricaulales</taxon>
        <taxon>Maricaulaceae</taxon>
        <taxon>Glycocaulis</taxon>
    </lineage>
</organism>
<comment type="subcellular location">
    <subcellularLocation>
        <location evidence="3">Cytoplasm</location>
    </subcellularLocation>
</comment>
<keyword evidence="1 5" id="KW-0808">Transferase</keyword>
<dbReference type="Proteomes" id="UP001596024">
    <property type="component" value="Unassembled WGS sequence"/>
</dbReference>
<dbReference type="SUPFAM" id="SSF55729">
    <property type="entry name" value="Acyl-CoA N-acyltransferases (Nat)"/>
    <property type="match status" value="1"/>
</dbReference>
<comment type="similarity">
    <text evidence="3">Belongs to the acetyltransferase family. RimI subfamily.</text>
</comment>
<dbReference type="NCBIfam" id="TIGR01575">
    <property type="entry name" value="rimI"/>
    <property type="match status" value="1"/>
</dbReference>
<keyword evidence="5" id="KW-0689">Ribosomal protein</keyword>
<dbReference type="EC" id="2.3.1.266" evidence="3"/>
<proteinExistence type="inferred from homology"/>
<dbReference type="PROSITE" id="PS51186">
    <property type="entry name" value="GNAT"/>
    <property type="match status" value="1"/>
</dbReference>
<dbReference type="GO" id="GO:0008999">
    <property type="term" value="F:protein-N-terminal-alanine acetyltransferase activity"/>
    <property type="evidence" value="ECO:0007669"/>
    <property type="project" value="UniProtKB-EC"/>
</dbReference>
<dbReference type="Gene3D" id="3.40.630.30">
    <property type="match status" value="1"/>
</dbReference>
<dbReference type="CDD" id="cd04301">
    <property type="entry name" value="NAT_SF"/>
    <property type="match status" value="1"/>
</dbReference>
<comment type="caution">
    <text evidence="5">The sequence shown here is derived from an EMBL/GenBank/DDBJ whole genome shotgun (WGS) entry which is preliminary data.</text>
</comment>
<keyword evidence="3" id="KW-0963">Cytoplasm</keyword>
<evidence type="ECO:0000313" key="6">
    <source>
        <dbReference type="Proteomes" id="UP001596024"/>
    </source>
</evidence>
<feature type="domain" description="N-acetyltransferase" evidence="4">
    <location>
        <begin position="3"/>
        <end position="147"/>
    </location>
</feature>
<dbReference type="RefSeq" id="WP_371393069.1">
    <property type="nucleotide sequence ID" value="NZ_CP163421.1"/>
</dbReference>
<reference evidence="6" key="1">
    <citation type="journal article" date="2019" name="Int. J. Syst. Evol. Microbiol.">
        <title>The Global Catalogue of Microorganisms (GCM) 10K type strain sequencing project: providing services to taxonomists for standard genome sequencing and annotation.</title>
        <authorList>
            <consortium name="The Broad Institute Genomics Platform"/>
            <consortium name="The Broad Institute Genome Sequencing Center for Infectious Disease"/>
            <person name="Wu L."/>
            <person name="Ma J."/>
        </authorList>
    </citation>
    <scope>NUCLEOTIDE SEQUENCE [LARGE SCALE GENOMIC DNA]</scope>
    <source>
        <strain evidence="6">CCUG 62981</strain>
    </source>
</reference>
<evidence type="ECO:0000256" key="2">
    <source>
        <dbReference type="ARBA" id="ARBA00023315"/>
    </source>
</evidence>
<dbReference type="InterPro" id="IPR000182">
    <property type="entry name" value="GNAT_dom"/>
</dbReference>
<dbReference type="InterPro" id="IPR016181">
    <property type="entry name" value="Acyl_CoA_acyltransferase"/>
</dbReference>
<comment type="catalytic activity">
    <reaction evidence="3">
        <text>N-terminal L-alanyl-[ribosomal protein bS18] + acetyl-CoA = N-terminal N(alpha)-acetyl-L-alanyl-[ribosomal protein bS18] + CoA + H(+)</text>
        <dbReference type="Rhea" id="RHEA:43756"/>
        <dbReference type="Rhea" id="RHEA-COMP:10676"/>
        <dbReference type="Rhea" id="RHEA-COMP:10677"/>
        <dbReference type="ChEBI" id="CHEBI:15378"/>
        <dbReference type="ChEBI" id="CHEBI:57287"/>
        <dbReference type="ChEBI" id="CHEBI:57288"/>
        <dbReference type="ChEBI" id="CHEBI:64718"/>
        <dbReference type="ChEBI" id="CHEBI:83683"/>
        <dbReference type="EC" id="2.3.1.266"/>
    </reaction>
</comment>
<evidence type="ECO:0000313" key="5">
    <source>
        <dbReference type="EMBL" id="MFC4726190.1"/>
    </source>
</evidence>
<sequence>MSVDILAAGPESSELLAALHAKAFDGGEVWNGAAFATLLAGPGMDALLAARGGTPLGFILMRTIADEAEMLTLAVLPSARRAGAGRALVKVGLEAARRRGAASAFLEVSVTNVAAIALYRSTGWGEAGHRARYYRDGSDALIMSCRL</sequence>
<evidence type="ECO:0000259" key="4">
    <source>
        <dbReference type="PROSITE" id="PS51186"/>
    </source>
</evidence>
<keyword evidence="6" id="KW-1185">Reference proteome</keyword>
<dbReference type="Pfam" id="PF00583">
    <property type="entry name" value="Acetyltransf_1"/>
    <property type="match status" value="1"/>
</dbReference>
<gene>
    <name evidence="5" type="primary">rimI</name>
    <name evidence="5" type="ORF">ACFPB0_12895</name>
</gene>
<dbReference type="EMBL" id="JBHSGQ010000008">
    <property type="protein sequence ID" value="MFC4726190.1"/>
    <property type="molecule type" value="Genomic_DNA"/>
</dbReference>
<evidence type="ECO:0000256" key="1">
    <source>
        <dbReference type="ARBA" id="ARBA00022679"/>
    </source>
</evidence>
<dbReference type="GO" id="GO:0005840">
    <property type="term" value="C:ribosome"/>
    <property type="evidence" value="ECO:0007669"/>
    <property type="project" value="UniProtKB-KW"/>
</dbReference>
<accession>A0ABV9NEE6</accession>
<name>A0ABV9NEE6_9PROT</name>
<dbReference type="PANTHER" id="PTHR43877">
    <property type="entry name" value="AMINOALKYLPHOSPHONATE N-ACETYLTRANSFERASE-RELATED-RELATED"/>
    <property type="match status" value="1"/>
</dbReference>
<comment type="function">
    <text evidence="3">Acetylates the N-terminal alanine of ribosomal protein bS18.</text>
</comment>
<protein>
    <recommendedName>
        <fullName evidence="3">[Ribosomal protein bS18]-alanine N-acetyltransferase</fullName>
        <ecNumber evidence="3">2.3.1.266</ecNumber>
    </recommendedName>
</protein>
<dbReference type="InterPro" id="IPR006464">
    <property type="entry name" value="AcTrfase_RimI/Ard1"/>
</dbReference>
<evidence type="ECO:0000256" key="3">
    <source>
        <dbReference type="RuleBase" id="RU363094"/>
    </source>
</evidence>
<dbReference type="InterPro" id="IPR050832">
    <property type="entry name" value="Bact_Acetyltransf"/>
</dbReference>
<keyword evidence="5" id="KW-0687">Ribonucleoprotein</keyword>